<accession>A0ABY8ITE5</accession>
<feature type="coiled-coil region" evidence="1">
    <location>
        <begin position="350"/>
        <end position="377"/>
    </location>
</feature>
<dbReference type="PIRSF" id="PIRSF029895">
    <property type="entry name" value="SpoIV"/>
    <property type="match status" value="1"/>
</dbReference>
<organism evidence="3 4">
    <name type="scientific">Halobacillus naozhouensis</name>
    <dbReference type="NCBI Taxonomy" id="554880"/>
    <lineage>
        <taxon>Bacteria</taxon>
        <taxon>Bacillati</taxon>
        <taxon>Bacillota</taxon>
        <taxon>Bacilli</taxon>
        <taxon>Bacillales</taxon>
        <taxon>Bacillaceae</taxon>
        <taxon>Halobacillus</taxon>
    </lineage>
</organism>
<evidence type="ECO:0000256" key="1">
    <source>
        <dbReference type="SAM" id="Coils"/>
    </source>
</evidence>
<keyword evidence="2" id="KW-0812">Transmembrane</keyword>
<dbReference type="RefSeq" id="WP_283075311.1">
    <property type="nucleotide sequence ID" value="NZ_CP121671.1"/>
</dbReference>
<evidence type="ECO:0000313" key="3">
    <source>
        <dbReference type="EMBL" id="WFT73293.1"/>
    </source>
</evidence>
<dbReference type="Pfam" id="PF06898">
    <property type="entry name" value="YqfD"/>
    <property type="match status" value="1"/>
</dbReference>
<reference evidence="3 4" key="1">
    <citation type="submission" date="2023-04" db="EMBL/GenBank/DDBJ databases">
        <title>Genome sequence of Halobacillus naozhouensis KACC 21980.</title>
        <authorList>
            <person name="Kim S."/>
            <person name="Heo J."/>
            <person name="Kwon S.-W."/>
        </authorList>
    </citation>
    <scope>NUCLEOTIDE SEQUENCE [LARGE SCALE GENOMIC DNA]</scope>
    <source>
        <strain evidence="3 4">KCTC 13234</strain>
    </source>
</reference>
<evidence type="ECO:0000256" key="2">
    <source>
        <dbReference type="SAM" id="Phobius"/>
    </source>
</evidence>
<keyword evidence="2" id="KW-0472">Membrane</keyword>
<proteinExistence type="predicted"/>
<name>A0ABY8ITE5_9BACI</name>
<feature type="transmembrane region" description="Helical" evidence="2">
    <location>
        <begin position="90"/>
        <end position="110"/>
    </location>
</feature>
<keyword evidence="1" id="KW-0175">Coiled coil</keyword>
<sequence length="403" mass="46139">MARNQLDYLYGLVTVTVKGVLIEAFLQACTREGAYITNVKQLSAKEVQMTIRLKDWAIYRRLRKKYRCKIHIIDRQGIPFLFHRLLAKKAVLTAFLCGICALFLLANTLWSVQIKGLPPELEATVESQLESYGVTEGKLTIGMKDPNEVQRLLLEDVPDLLWIGVEKKGTSYQLYGVMKTRQDPDETTRPADLVASKKGIIKKMFITKGRPLVSVNQFVEKGTKLATGKLKEDNNEVDKDKSKDESSRYIEAEGEVIAETWYRAEVQVPKERQLQLTDGEKSSAYSLSIGSIKIPIWGWWNTDERNLRVETSQKSWDLFGWELPFRLEVQDMYVQEDVQTASDPVKQGIISAKRDLKQKLDEEAEIINEKVLHEREENGKVKLILLFKVHENIAVTKYVTQGD</sequence>
<protein>
    <submittedName>
        <fullName evidence="3">Sporulation protein YqfD</fullName>
    </submittedName>
</protein>
<dbReference type="EMBL" id="CP121671">
    <property type="protein sequence ID" value="WFT73293.1"/>
    <property type="molecule type" value="Genomic_DNA"/>
</dbReference>
<evidence type="ECO:0000313" key="4">
    <source>
        <dbReference type="Proteomes" id="UP001221597"/>
    </source>
</evidence>
<gene>
    <name evidence="3" type="primary">yqfD</name>
    <name evidence="3" type="ORF">P9989_12900</name>
</gene>
<dbReference type="Proteomes" id="UP001221597">
    <property type="component" value="Chromosome"/>
</dbReference>
<keyword evidence="4" id="KW-1185">Reference proteome</keyword>
<keyword evidence="2" id="KW-1133">Transmembrane helix</keyword>
<dbReference type="InterPro" id="IPR010690">
    <property type="entry name" value="YqfD"/>
</dbReference>
<dbReference type="NCBIfam" id="TIGR02876">
    <property type="entry name" value="spore_yqfD"/>
    <property type="match status" value="1"/>
</dbReference>